<reference evidence="4 5" key="1">
    <citation type="submission" date="2019-11" db="EMBL/GenBank/DDBJ databases">
        <title>Maribacter lutea sp. nov., a marine bacterium isolated from intertidal sand.</title>
        <authorList>
            <person name="Liu A."/>
        </authorList>
    </citation>
    <scope>NUCLEOTIDE SEQUENCE [LARGE SCALE GENOMIC DNA]</scope>
    <source>
        <strain evidence="4 5">RZ05</strain>
    </source>
</reference>
<proteinExistence type="inferred from homology"/>
<comment type="cofactor">
    <cofactor evidence="1">
        <name>Zn(2+)</name>
        <dbReference type="ChEBI" id="CHEBI:29105"/>
    </cofactor>
</comment>
<dbReference type="PROSITE" id="PS52035">
    <property type="entry name" value="PEPTIDASE_M14"/>
    <property type="match status" value="1"/>
</dbReference>
<evidence type="ECO:0000259" key="3">
    <source>
        <dbReference type="PROSITE" id="PS52035"/>
    </source>
</evidence>
<dbReference type="GO" id="GO:0006508">
    <property type="term" value="P:proteolysis"/>
    <property type="evidence" value="ECO:0007669"/>
    <property type="project" value="InterPro"/>
</dbReference>
<dbReference type="Proteomes" id="UP000443153">
    <property type="component" value="Unassembled WGS sequence"/>
</dbReference>
<evidence type="ECO:0000313" key="4">
    <source>
        <dbReference type="EMBL" id="MRX64030.1"/>
    </source>
</evidence>
<comment type="caution">
    <text evidence="4">The sequence shown here is derived from an EMBL/GenBank/DDBJ whole genome shotgun (WGS) entry which is preliminary data.</text>
</comment>
<dbReference type="PROSITE" id="PS51257">
    <property type="entry name" value="PROKAR_LIPOPROTEIN"/>
    <property type="match status" value="1"/>
</dbReference>
<name>A0A6I2MNG1_9FLAO</name>
<dbReference type="GO" id="GO:0004181">
    <property type="term" value="F:metallocarboxypeptidase activity"/>
    <property type="evidence" value="ECO:0007669"/>
    <property type="project" value="InterPro"/>
</dbReference>
<dbReference type="CDD" id="cd06237">
    <property type="entry name" value="M14_Nna1-like"/>
    <property type="match status" value="1"/>
</dbReference>
<dbReference type="Pfam" id="PF00246">
    <property type="entry name" value="Peptidase_M14"/>
    <property type="match status" value="1"/>
</dbReference>
<protein>
    <recommendedName>
        <fullName evidence="3">Peptidase M14 domain-containing protein</fullName>
    </recommendedName>
</protein>
<dbReference type="OrthoDB" id="1119199at2"/>
<feature type="domain" description="Peptidase M14" evidence="3">
    <location>
        <begin position="163"/>
        <end position="408"/>
    </location>
</feature>
<gene>
    <name evidence="4" type="ORF">GJ691_07595</name>
</gene>
<evidence type="ECO:0000313" key="5">
    <source>
        <dbReference type="Proteomes" id="UP000443153"/>
    </source>
</evidence>
<dbReference type="InterPro" id="IPR000834">
    <property type="entry name" value="Peptidase_M14"/>
</dbReference>
<feature type="active site" description="Proton donor/acceptor" evidence="2">
    <location>
        <position position="380"/>
    </location>
</feature>
<dbReference type="GO" id="GO:0008270">
    <property type="term" value="F:zinc ion binding"/>
    <property type="evidence" value="ECO:0007669"/>
    <property type="project" value="InterPro"/>
</dbReference>
<dbReference type="Gene3D" id="3.40.630.10">
    <property type="entry name" value="Zn peptidases"/>
    <property type="match status" value="1"/>
</dbReference>
<dbReference type="SMART" id="SM00631">
    <property type="entry name" value="Zn_pept"/>
    <property type="match status" value="1"/>
</dbReference>
<comment type="similarity">
    <text evidence="2">Belongs to the peptidase M14 family.</text>
</comment>
<dbReference type="InterPro" id="IPR050821">
    <property type="entry name" value="Cytosolic_carboxypeptidase"/>
</dbReference>
<dbReference type="AlphaFoldDB" id="A0A6I2MNG1"/>
<keyword evidence="5" id="KW-1185">Reference proteome</keyword>
<dbReference type="RefSeq" id="WP_154365451.1">
    <property type="nucleotide sequence ID" value="NZ_WKJH01000004.1"/>
</dbReference>
<accession>A0A6I2MNG1</accession>
<evidence type="ECO:0000256" key="1">
    <source>
        <dbReference type="ARBA" id="ARBA00001947"/>
    </source>
</evidence>
<dbReference type="Gene3D" id="2.60.40.3120">
    <property type="match status" value="1"/>
</dbReference>
<sequence length="412" mass="47101">MKYLSIVLFAVILASCSSPRQYKKLKNHTYINPVDTKTRPIDYQERGTFMYGEVGVTNDFPSARLNKFEKINDSLYAATINPENSPINPSPWYAFKIWSNKTKHIDVDLQYGDHKHRYSPKISRDGEHWKILDSSFVHLGIDSTSAKINLKIDQDTLWVAAQEIQDTKRVGQWIDSIAQNSFVTANDVGKSAQNRPLFHMNITKGSYDKKPTIIVISRQHPPEVTGFFAMKAFIETIIAEGGTNGFLEKYRVMVYPLMNPDGVDLGHYRHNTGGIDLNRDWSAYNQPEIVQIAGHMVRETKAHKNNVLLGLDFHSTFYDVYYTPDESVKRKIPDFTKTWLQQIKTDLQIEDINESPGKGTRPTSSAWFNRQFGATGITYEIGDDTPRDFIRQKGEVSAHAMMDYFLNEDLGK</sequence>
<dbReference type="EMBL" id="WKJH01000004">
    <property type="protein sequence ID" value="MRX64030.1"/>
    <property type="molecule type" value="Genomic_DNA"/>
</dbReference>
<organism evidence="4 5">
    <name type="scientific">Maribacter luteus</name>
    <dbReference type="NCBI Taxonomy" id="2594478"/>
    <lineage>
        <taxon>Bacteria</taxon>
        <taxon>Pseudomonadati</taxon>
        <taxon>Bacteroidota</taxon>
        <taxon>Flavobacteriia</taxon>
        <taxon>Flavobacteriales</taxon>
        <taxon>Flavobacteriaceae</taxon>
        <taxon>Maribacter</taxon>
    </lineage>
</organism>
<dbReference type="PANTHER" id="PTHR12756">
    <property type="entry name" value="CYTOSOLIC CARBOXYPEPTIDASE"/>
    <property type="match status" value="1"/>
</dbReference>
<evidence type="ECO:0000256" key="2">
    <source>
        <dbReference type="PROSITE-ProRule" id="PRU01379"/>
    </source>
</evidence>
<dbReference type="SUPFAM" id="SSF53187">
    <property type="entry name" value="Zn-dependent exopeptidases"/>
    <property type="match status" value="1"/>
</dbReference>
<dbReference type="PANTHER" id="PTHR12756:SF11">
    <property type="entry name" value="CYTOSOLIC CARBOXYPEPTIDASE 1"/>
    <property type="match status" value="1"/>
</dbReference>